<evidence type="ECO:0000259" key="2">
    <source>
        <dbReference type="SMART" id="SM00458"/>
    </source>
</evidence>
<protein>
    <submittedName>
        <fullName evidence="3">Ricin-type beta-trefoil lectin domain-like</fullName>
    </submittedName>
</protein>
<dbReference type="InterPro" id="IPR035992">
    <property type="entry name" value="Ricin_B-like_lectins"/>
</dbReference>
<gene>
    <name evidence="3" type="ORF">SAMN05421541_109508</name>
</gene>
<feature type="signal peptide" evidence="1">
    <location>
        <begin position="1"/>
        <end position="28"/>
    </location>
</feature>
<dbReference type="Pfam" id="PF14200">
    <property type="entry name" value="RicinB_lectin_2"/>
    <property type="match status" value="1"/>
</dbReference>
<dbReference type="GO" id="GO:0030246">
    <property type="term" value="F:carbohydrate binding"/>
    <property type="evidence" value="ECO:0007669"/>
    <property type="project" value="UniProtKB-KW"/>
</dbReference>
<name>A0A1I2IAM3_9ACTN</name>
<dbReference type="OrthoDB" id="9802600at2"/>
<dbReference type="CDD" id="cd00161">
    <property type="entry name" value="beta-trefoil_Ricin-like"/>
    <property type="match status" value="1"/>
</dbReference>
<dbReference type="Gene3D" id="2.80.10.50">
    <property type="match status" value="2"/>
</dbReference>
<sequence>MKKRALHMVMAGVCAVVASLVAATPAHADWYPNRYWIQAFHSDRCLDVIDGSANEGARVQQWDCNSNWQQQWAFNQVGTYQGMPLFQIASRHTNYGKCLDVLDGIMTNGQPIQQWTCDTTPQQRWIQERMPYVHTRGGYDYPVFRYRSMKNSTMCLDISGVSPNNGARLHIWGCHNGFNQMFDNWDLGSKY</sequence>
<dbReference type="InterPro" id="IPR000772">
    <property type="entry name" value="Ricin_B_lectin"/>
</dbReference>
<dbReference type="RefSeq" id="WP_093618398.1">
    <property type="nucleotide sequence ID" value="NZ_BOMT01000052.1"/>
</dbReference>
<dbReference type="Proteomes" id="UP000199645">
    <property type="component" value="Unassembled WGS sequence"/>
</dbReference>
<keyword evidence="4" id="KW-1185">Reference proteome</keyword>
<evidence type="ECO:0000313" key="4">
    <source>
        <dbReference type="Proteomes" id="UP000199645"/>
    </source>
</evidence>
<dbReference type="SMART" id="SM00458">
    <property type="entry name" value="RICIN"/>
    <property type="match status" value="1"/>
</dbReference>
<dbReference type="PROSITE" id="PS50231">
    <property type="entry name" value="RICIN_B_LECTIN"/>
    <property type="match status" value="1"/>
</dbReference>
<reference evidence="3 4" key="1">
    <citation type="submission" date="2016-10" db="EMBL/GenBank/DDBJ databases">
        <authorList>
            <person name="de Groot N.N."/>
        </authorList>
    </citation>
    <scope>NUCLEOTIDE SEQUENCE [LARGE SCALE GENOMIC DNA]</scope>
    <source>
        <strain evidence="3 4">DSM 43019</strain>
    </source>
</reference>
<dbReference type="AlphaFoldDB" id="A0A1I2IAM3"/>
<proteinExistence type="predicted"/>
<organism evidence="3 4">
    <name type="scientific">Actinoplanes philippinensis</name>
    <dbReference type="NCBI Taxonomy" id="35752"/>
    <lineage>
        <taxon>Bacteria</taxon>
        <taxon>Bacillati</taxon>
        <taxon>Actinomycetota</taxon>
        <taxon>Actinomycetes</taxon>
        <taxon>Micromonosporales</taxon>
        <taxon>Micromonosporaceae</taxon>
        <taxon>Actinoplanes</taxon>
    </lineage>
</organism>
<evidence type="ECO:0000313" key="3">
    <source>
        <dbReference type="EMBL" id="SFF39409.1"/>
    </source>
</evidence>
<keyword evidence="3" id="KW-0430">Lectin</keyword>
<feature type="chain" id="PRO_5011681371" evidence="1">
    <location>
        <begin position="29"/>
        <end position="191"/>
    </location>
</feature>
<dbReference type="EMBL" id="FONV01000009">
    <property type="protein sequence ID" value="SFF39409.1"/>
    <property type="molecule type" value="Genomic_DNA"/>
</dbReference>
<feature type="domain" description="Ricin B lectin" evidence="2">
    <location>
        <begin position="33"/>
        <end position="185"/>
    </location>
</feature>
<dbReference type="SUPFAM" id="SSF50370">
    <property type="entry name" value="Ricin B-like lectins"/>
    <property type="match status" value="1"/>
</dbReference>
<keyword evidence="1" id="KW-0732">Signal</keyword>
<accession>A0A1I2IAM3</accession>
<evidence type="ECO:0000256" key="1">
    <source>
        <dbReference type="SAM" id="SignalP"/>
    </source>
</evidence>
<dbReference type="STRING" id="35752.SAMN05421541_109508"/>